<dbReference type="AlphaFoldDB" id="A0A1W7RB72"/>
<accession>A0A1W7RB72</accession>
<evidence type="ECO:0000256" key="7">
    <source>
        <dbReference type="ARBA" id="ARBA00022525"/>
    </source>
</evidence>
<keyword evidence="7" id="KW-0964">Secreted</keyword>
<comment type="pathway">
    <text evidence="4">Sphingolipid metabolism.</text>
</comment>
<evidence type="ECO:0000256" key="13">
    <source>
        <dbReference type="ARBA" id="ARBA00023180"/>
    </source>
</evidence>
<dbReference type="GO" id="GO:0005576">
    <property type="term" value="C:extracellular region"/>
    <property type="evidence" value="ECO:0007669"/>
    <property type="project" value="UniProtKB-SubCell"/>
</dbReference>
<evidence type="ECO:0000256" key="12">
    <source>
        <dbReference type="ARBA" id="ARBA00023157"/>
    </source>
</evidence>
<evidence type="ECO:0000259" key="19">
    <source>
        <dbReference type="Pfam" id="PF02275"/>
    </source>
</evidence>
<dbReference type="InterPro" id="IPR016699">
    <property type="entry name" value="Acid_ceramidase-like"/>
</dbReference>
<keyword evidence="14" id="KW-0458">Lysosome</keyword>
<dbReference type="Pfam" id="PF15508">
    <property type="entry name" value="NAAA-beta"/>
    <property type="match status" value="1"/>
</dbReference>
<evidence type="ECO:0000256" key="4">
    <source>
        <dbReference type="ARBA" id="ARBA00004991"/>
    </source>
</evidence>
<evidence type="ECO:0000256" key="8">
    <source>
        <dbReference type="ARBA" id="ARBA00022729"/>
    </source>
</evidence>
<dbReference type="GO" id="GO:0006665">
    <property type="term" value="P:sphingolipid metabolic process"/>
    <property type="evidence" value="ECO:0007669"/>
    <property type="project" value="UniProtKB-KW"/>
</dbReference>
<evidence type="ECO:0000256" key="18">
    <source>
        <dbReference type="SAM" id="SignalP"/>
    </source>
</evidence>
<evidence type="ECO:0000256" key="1">
    <source>
        <dbReference type="ARBA" id="ARBA00004371"/>
    </source>
</evidence>
<dbReference type="PANTHER" id="PTHR28583:SF1">
    <property type="entry name" value="ACID CERAMIDASE"/>
    <property type="match status" value="1"/>
</dbReference>
<feature type="domain" description="Acid ceramidase N-terminal" evidence="20">
    <location>
        <begin position="40"/>
        <end position="98"/>
    </location>
</feature>
<evidence type="ECO:0000256" key="3">
    <source>
        <dbReference type="ARBA" id="ARBA00004760"/>
    </source>
</evidence>
<dbReference type="Pfam" id="PF02275">
    <property type="entry name" value="CBAH"/>
    <property type="match status" value="1"/>
</dbReference>
<dbReference type="GO" id="GO:0005764">
    <property type="term" value="C:lysosome"/>
    <property type="evidence" value="ECO:0007669"/>
    <property type="project" value="UniProtKB-SubCell"/>
</dbReference>
<organism evidence="21">
    <name type="scientific">Hadrurus spadix</name>
    <dbReference type="NCBI Taxonomy" id="141984"/>
    <lineage>
        <taxon>Eukaryota</taxon>
        <taxon>Metazoa</taxon>
        <taxon>Ecdysozoa</taxon>
        <taxon>Arthropoda</taxon>
        <taxon>Chelicerata</taxon>
        <taxon>Arachnida</taxon>
        <taxon>Scorpiones</taxon>
        <taxon>Iurida</taxon>
        <taxon>Iuroidea</taxon>
        <taxon>Hadrurus</taxon>
    </lineage>
</organism>
<evidence type="ECO:0000313" key="21">
    <source>
        <dbReference type="EMBL" id="JAV48378.1"/>
    </source>
</evidence>
<evidence type="ECO:0000256" key="9">
    <source>
        <dbReference type="ARBA" id="ARBA00022801"/>
    </source>
</evidence>
<name>A0A1W7RB72_9SCOR</name>
<keyword evidence="13" id="KW-0325">Glycoprotein</keyword>
<dbReference type="InterPro" id="IPR029130">
    <property type="entry name" value="Acid_ceramidase_N"/>
</dbReference>
<evidence type="ECO:0000256" key="10">
    <source>
        <dbReference type="ARBA" id="ARBA00022919"/>
    </source>
</evidence>
<evidence type="ECO:0000256" key="16">
    <source>
        <dbReference type="PIRNR" id="PIRNR017632"/>
    </source>
</evidence>
<keyword evidence="9 16" id="KW-0378">Hydrolase</keyword>
<dbReference type="CDD" id="cd01903">
    <property type="entry name" value="Ntn_AC_NAAA"/>
    <property type="match status" value="1"/>
</dbReference>
<dbReference type="GO" id="GO:0017040">
    <property type="term" value="F:N-acylsphingosine amidohydrolase activity"/>
    <property type="evidence" value="ECO:0007669"/>
    <property type="project" value="UniProtKB-EC"/>
</dbReference>
<dbReference type="GO" id="GO:0017064">
    <property type="term" value="F:fatty acid amide hydrolase activity"/>
    <property type="evidence" value="ECO:0007669"/>
    <property type="project" value="InterPro"/>
</dbReference>
<reference evidence="21" key="1">
    <citation type="submission" date="2016-11" db="EMBL/GenBank/DDBJ databases">
        <title>Venom-gland transcriptomics and venom proteomics of the black-back scorpion (Hadrurus spadix) reveal detectability challenges and an unexplored realm of animal toxin diversity.</title>
        <authorList>
            <person name="Rokyta D.R."/>
            <person name="Ward M.J."/>
        </authorList>
    </citation>
    <scope>NUCLEOTIDE SEQUENCE</scope>
    <source>
        <tissue evidence="21">Venom gland</tissue>
    </source>
</reference>
<dbReference type="GO" id="GO:0006631">
    <property type="term" value="P:fatty acid metabolic process"/>
    <property type="evidence" value="ECO:0007669"/>
    <property type="project" value="InterPro"/>
</dbReference>
<dbReference type="EC" id="3.5.1.23" evidence="6"/>
<dbReference type="PANTHER" id="PTHR28583">
    <property type="entry name" value="ACID AMIDASE"/>
    <property type="match status" value="1"/>
</dbReference>
<proteinExistence type="inferred from homology"/>
<dbReference type="GO" id="GO:0016020">
    <property type="term" value="C:membrane"/>
    <property type="evidence" value="ECO:0007669"/>
    <property type="project" value="GOC"/>
</dbReference>
<evidence type="ECO:0000256" key="17">
    <source>
        <dbReference type="PIRSR" id="PIRSR017632-1"/>
    </source>
</evidence>
<evidence type="ECO:0000256" key="11">
    <source>
        <dbReference type="ARBA" id="ARBA00023098"/>
    </source>
</evidence>
<feature type="chain" id="PRO_5010874394" description="Acid ceramidase" evidence="18">
    <location>
        <begin position="21"/>
        <end position="388"/>
    </location>
</feature>
<feature type="domain" description="Choloylglycine hydrolase/NAAA C-terminal" evidence="19">
    <location>
        <begin position="135"/>
        <end position="318"/>
    </location>
</feature>
<evidence type="ECO:0000259" key="20">
    <source>
        <dbReference type="Pfam" id="PF15508"/>
    </source>
</evidence>
<evidence type="ECO:0000256" key="6">
    <source>
        <dbReference type="ARBA" id="ARBA00011891"/>
    </source>
</evidence>
<keyword evidence="10" id="KW-0746">Sphingolipid metabolism</keyword>
<dbReference type="InterPro" id="IPR029132">
    <property type="entry name" value="CBAH/NAAA_C"/>
</dbReference>
<evidence type="ECO:0000256" key="14">
    <source>
        <dbReference type="ARBA" id="ARBA00023228"/>
    </source>
</evidence>
<protein>
    <recommendedName>
        <fullName evidence="15">Acid ceramidase</fullName>
        <ecNumber evidence="6">3.5.1.23</ecNumber>
    </recommendedName>
</protein>
<feature type="signal peptide" evidence="18">
    <location>
        <begin position="1"/>
        <end position="20"/>
    </location>
</feature>
<comment type="similarity">
    <text evidence="5 16">Belongs to the acid ceramidase family.</text>
</comment>
<feature type="active site" description="Nucleophile" evidence="17">
    <location>
        <position position="135"/>
    </location>
</feature>
<comment type="subcellular location">
    <subcellularLocation>
        <location evidence="1">Lysosome</location>
    </subcellularLocation>
    <subcellularLocation>
        <location evidence="2">Secreted</location>
    </subcellularLocation>
</comment>
<dbReference type="PIRSF" id="PIRSF017632">
    <property type="entry name" value="Acid_ceramidase-like"/>
    <property type="match status" value="1"/>
</dbReference>
<evidence type="ECO:0000256" key="15">
    <source>
        <dbReference type="ARBA" id="ARBA00040588"/>
    </source>
</evidence>
<evidence type="ECO:0000256" key="5">
    <source>
        <dbReference type="ARBA" id="ARBA00005730"/>
    </source>
</evidence>
<sequence length="388" mass="44374">MAKIRSILLFLVIVWQVVYSAIPPTGQCVKDAYPPSEKRKIPSFTIDLDLPPEKRWIKLAYEKRHEINETLNVLRRFTGAFFGGKLVQAVNEFLPLMLTLPEPFKTEIASIAKATGIHQGEIMLYNVFYEVFTFCTSIVAQDDKGNLYHARNLDFGIFLGWDIKNHTWLVTEALRHNILELEFYKQKKLVYKSVGFAGYVGVITALKPKHFSLTVDERFKLNGGYIGILEWLMGDHSSHWMGFLTRSVMENATDYNSAKKILSTTKLIAPLYFILGGTKPGEACIITRDRGTNKADIMEMTNGSTGWYLLETNYDHWENPPFYDNRRTPAIKCLKKMTQKNASFAGLFNVLSTQPNLNKLTVYSALMEAKTGTLETYLQFCDDPCWPW</sequence>
<comment type="pathway">
    <text evidence="3">Lipid metabolism; sphingolipid metabolism.</text>
</comment>
<keyword evidence="11 16" id="KW-0443">Lipid metabolism</keyword>
<dbReference type="EMBL" id="GFAH01000011">
    <property type="protein sequence ID" value="JAV48378.1"/>
    <property type="molecule type" value="Transcribed_RNA"/>
</dbReference>
<evidence type="ECO:0000256" key="2">
    <source>
        <dbReference type="ARBA" id="ARBA00004613"/>
    </source>
</evidence>
<keyword evidence="8 18" id="KW-0732">Signal</keyword>
<keyword evidence="12" id="KW-1015">Disulfide bond</keyword>